<sequence length="199" mass="23111">MFRKLILFCMINLSLCQQQAEPLPSENYGRIFSNSTRNLPSDNRAVTCTSPLFYGFVQRAGTTKYYATADLQMNWIDAQNYCNSLGANLPVARSAVDIDFFRWFVGGKFMKPSYEIVSSFIVKGWSGYWLGMYNSLETNSWRWIDNSPFINPDWDKPSQPEGGLQHFGFDLYDIVQKKHKGWHDWHMHGYNLVLCELKC</sequence>
<dbReference type="Pfam" id="PF00059">
    <property type="entry name" value="Lectin_C"/>
    <property type="match status" value="1"/>
</dbReference>
<dbReference type="InterPro" id="IPR001304">
    <property type="entry name" value="C-type_lectin-like"/>
</dbReference>
<feature type="signal peptide" evidence="1">
    <location>
        <begin position="1"/>
        <end position="16"/>
    </location>
</feature>
<accession>A0A814E224</accession>
<dbReference type="OrthoDB" id="6133475at2759"/>
<evidence type="ECO:0000256" key="1">
    <source>
        <dbReference type="SAM" id="SignalP"/>
    </source>
</evidence>
<dbReference type="EMBL" id="CAJNOC010002993">
    <property type="protein sequence ID" value="CAF0961902.1"/>
    <property type="molecule type" value="Genomic_DNA"/>
</dbReference>
<evidence type="ECO:0000259" key="2">
    <source>
        <dbReference type="PROSITE" id="PS50041"/>
    </source>
</evidence>
<dbReference type="Gene3D" id="3.10.100.10">
    <property type="entry name" value="Mannose-Binding Protein A, subunit A"/>
    <property type="match status" value="1"/>
</dbReference>
<dbReference type="SUPFAM" id="SSF56436">
    <property type="entry name" value="C-type lectin-like"/>
    <property type="match status" value="1"/>
</dbReference>
<dbReference type="InterPro" id="IPR016187">
    <property type="entry name" value="CTDL_fold"/>
</dbReference>
<comment type="caution">
    <text evidence="3">The sequence shown here is derived from an EMBL/GenBank/DDBJ whole genome shotgun (WGS) entry which is preliminary data.</text>
</comment>
<dbReference type="PROSITE" id="PS50041">
    <property type="entry name" value="C_TYPE_LECTIN_2"/>
    <property type="match status" value="1"/>
</dbReference>
<feature type="chain" id="PRO_5032463541" description="C-type lectin domain-containing protein" evidence="1">
    <location>
        <begin position="17"/>
        <end position="199"/>
    </location>
</feature>
<dbReference type="PANTHER" id="PTHR45710:SF26">
    <property type="entry name" value="RH26557P"/>
    <property type="match status" value="1"/>
</dbReference>
<dbReference type="InterPro" id="IPR016186">
    <property type="entry name" value="C-type_lectin-like/link_sf"/>
</dbReference>
<keyword evidence="4" id="KW-1185">Reference proteome</keyword>
<dbReference type="InterPro" id="IPR050828">
    <property type="entry name" value="C-type_lectin/matrix_domain"/>
</dbReference>
<evidence type="ECO:0000313" key="3">
    <source>
        <dbReference type="EMBL" id="CAF0961902.1"/>
    </source>
</evidence>
<protein>
    <recommendedName>
        <fullName evidence="2">C-type lectin domain-containing protein</fullName>
    </recommendedName>
</protein>
<feature type="domain" description="C-type lectin" evidence="2">
    <location>
        <begin position="65"/>
        <end position="196"/>
    </location>
</feature>
<dbReference type="Proteomes" id="UP000663879">
    <property type="component" value="Unassembled WGS sequence"/>
</dbReference>
<dbReference type="AlphaFoldDB" id="A0A814E224"/>
<reference evidence="3" key="1">
    <citation type="submission" date="2021-02" db="EMBL/GenBank/DDBJ databases">
        <authorList>
            <person name="Nowell W R."/>
        </authorList>
    </citation>
    <scope>NUCLEOTIDE SEQUENCE</scope>
    <source>
        <strain evidence="3">Ploen Becks lab</strain>
    </source>
</reference>
<proteinExistence type="predicted"/>
<keyword evidence="1" id="KW-0732">Signal</keyword>
<gene>
    <name evidence="3" type="ORF">OXX778_LOCUS14494</name>
</gene>
<name>A0A814E224_9BILA</name>
<dbReference type="PANTHER" id="PTHR45710">
    <property type="entry name" value="C-TYPE LECTIN DOMAIN-CONTAINING PROTEIN 180"/>
    <property type="match status" value="1"/>
</dbReference>
<dbReference type="CDD" id="cd00037">
    <property type="entry name" value="CLECT"/>
    <property type="match status" value="1"/>
</dbReference>
<evidence type="ECO:0000313" key="4">
    <source>
        <dbReference type="Proteomes" id="UP000663879"/>
    </source>
</evidence>
<organism evidence="3 4">
    <name type="scientific">Brachionus calyciflorus</name>
    <dbReference type="NCBI Taxonomy" id="104777"/>
    <lineage>
        <taxon>Eukaryota</taxon>
        <taxon>Metazoa</taxon>
        <taxon>Spiralia</taxon>
        <taxon>Gnathifera</taxon>
        <taxon>Rotifera</taxon>
        <taxon>Eurotatoria</taxon>
        <taxon>Monogononta</taxon>
        <taxon>Pseudotrocha</taxon>
        <taxon>Ploima</taxon>
        <taxon>Brachionidae</taxon>
        <taxon>Brachionus</taxon>
    </lineage>
</organism>